<name>A0A1B6L3K0_9HEMI</name>
<feature type="non-terminal residue" evidence="1">
    <location>
        <position position="1521"/>
    </location>
</feature>
<feature type="non-terminal residue" evidence="1">
    <location>
        <position position="1"/>
    </location>
</feature>
<dbReference type="EMBL" id="GEBQ01021709">
    <property type="protein sequence ID" value="JAT18268.1"/>
    <property type="molecule type" value="Transcribed_RNA"/>
</dbReference>
<protein>
    <submittedName>
        <fullName evidence="1">Uncharacterized protein</fullName>
    </submittedName>
</protein>
<organism evidence="1">
    <name type="scientific">Graphocephala atropunctata</name>
    <dbReference type="NCBI Taxonomy" id="36148"/>
    <lineage>
        <taxon>Eukaryota</taxon>
        <taxon>Metazoa</taxon>
        <taxon>Ecdysozoa</taxon>
        <taxon>Arthropoda</taxon>
        <taxon>Hexapoda</taxon>
        <taxon>Insecta</taxon>
        <taxon>Pterygota</taxon>
        <taxon>Neoptera</taxon>
        <taxon>Paraneoptera</taxon>
        <taxon>Hemiptera</taxon>
        <taxon>Auchenorrhyncha</taxon>
        <taxon>Membracoidea</taxon>
        <taxon>Cicadellidae</taxon>
        <taxon>Cicadellinae</taxon>
        <taxon>Cicadellini</taxon>
        <taxon>Graphocephala</taxon>
    </lineage>
</organism>
<accession>A0A1B6L3K0</accession>
<sequence>LRKPTQVTASPGLTLQEGINVMEVTQSVKEEKLEDFFMQSLVKPKVDIQHRESVIVSEVLAETKPSKYVPELFVPTESATSTIVAQRNTAFTEEVNLSEKEGEYQPGRLPQGQFAGLQILPEDSILVSETNIHEREIAFGPGQKPGETVATKGVSVLEGLVVSMVQHQDTEGVFEVNKPETKKVDIQFTKRESFFTQETNIAESEETFKANEIPGAKTALPSIMCLEIPGVSETITGEATEEYNPFKKPAGIVADLSFQPIEPISITEVKPEDAPCEFSEEIKYRTDAASFNFQTLESKEIIEVQAQDSEKPMSDFDIPTSVTINKTYTSKEGISVYQTDLIEKEGEYAPYSSPELRTGKAVTPQPLQPIIVQEVTPSSDVESLSKIQPHSAQAKLEHTPFQETIVEETVIGEALMKQKEGLQTERKIANVNILEEQSVTVTEVITDYKEDKYTKPQLPQECFASQSHLPQKVAVKSEVLPEHTISPLQQKSPAVSVAKSEQLSFEGLVVSTIETAESESEFKKENSPVKSQANIELADQFTGLSIQEIISNEKELEHMPSEKPTESKASKSITPHHTALQSQTLPEINLGNIPKIEHPTGRAKVDSTPFQEVIVTETNITEIETTLNTFKPELRTASIGIRSGESFLVSEVVPEDREDVFKSAQLPQSRKATLNLSGQEVAEHEEVVELIQEGTWARESPVKEQALMKQDTIQLAVASLLVPSELEGQFEASVKPTEKVAAVSFVEGNVLSVTEMNVVDKEVPLENATAPKTAIAIPDISGQDVAVTSEVVVDISVGDVNVLKLDFSEAKVKQSTHESVILRETTVGESEGEYVADFLPETKKAKPNIVEGHSTSVSSVVIIQDKESILLTPDKPKERLATPNISSQEIAEKTEIILGSSLESLKHETPTSAQATAEQLPYHSIIQSETSSNELEGPIQLPRIPDSKMADISFEGIQAVSVYEVSTQDGTSQLVPEGKPEDHFATPDILPRQVAQSIVVVPESAVGTVNLQTPSKVLANVEQIPFESIVTSVVATSEKESSFEKQLKLEFNKAEKTFEEERSIFISEVTVEDKEGELEQFTVPKEVTALADISAQGVAEMSEVLTEYSVGEIPTFDKPAATALEEQLPFESIIQTEASVQESEGIYKSGEAPLSSVADVGVVEEKGVIITEVTSEDKEDEYTSPLLPETRTAETNFVPIELYQKEEVVAEDSFGEITITAPEKTFAKTLQSTLHSVVLKQTTIGESEAPLEDFIKPFSKMAETNFESAKTGITVNEITVQEKESDLIGPVKPSESTAEKTLLTREIASKSEVIVENTVEEFEQKGPNRVTASVDQTPLQSIIQLEVSIVESESEYQGVIKPETKNAGISFEEGQGVSIVEVVAGDFENTFLPGEMPGAKSATVSVSGREVAIKTEVLTETNVSEAPKEELQPMKSVSIQQIPFESIITTKPIINEKESVFQDFKSDIQMANIAFEEGKGVSVTQVLAEDKESQLQIPEKPKQRTATSDVIAHNIVEQSEV</sequence>
<proteinExistence type="predicted"/>
<evidence type="ECO:0000313" key="1">
    <source>
        <dbReference type="EMBL" id="JAT18268.1"/>
    </source>
</evidence>
<reference evidence="1" key="1">
    <citation type="submission" date="2015-11" db="EMBL/GenBank/DDBJ databases">
        <title>De novo transcriptome assembly of four potential Pierce s Disease insect vectors from Arizona vineyards.</title>
        <authorList>
            <person name="Tassone E.E."/>
        </authorList>
    </citation>
    <scope>NUCLEOTIDE SEQUENCE</scope>
</reference>
<gene>
    <name evidence="1" type="ORF">g.47203</name>
</gene>